<dbReference type="EMBL" id="JACHJU010000001">
    <property type="protein sequence ID" value="MBB4936547.1"/>
    <property type="molecule type" value="Genomic_DNA"/>
</dbReference>
<dbReference type="GO" id="GO:0032259">
    <property type="term" value="P:methylation"/>
    <property type="evidence" value="ECO:0007669"/>
    <property type="project" value="UniProtKB-KW"/>
</dbReference>
<name>A0A7W7RRJ0_9ACTN</name>
<protein>
    <submittedName>
        <fullName evidence="1">Precorrin-6B methylase 1</fullName>
    </submittedName>
</protein>
<accession>A0A7W7RRJ0</accession>
<proteinExistence type="predicted"/>
<keyword evidence="1" id="KW-0808">Transferase</keyword>
<dbReference type="Proteomes" id="UP000534286">
    <property type="component" value="Unassembled WGS sequence"/>
</dbReference>
<keyword evidence="1" id="KW-0489">Methyltransferase</keyword>
<sequence>MGELFNLDRAAISRAVRDVRPLLDQHRHIITPSTARFRTPSDVAAFLAEGHDIARTEIKQAC</sequence>
<dbReference type="GO" id="GO:0008168">
    <property type="term" value="F:methyltransferase activity"/>
    <property type="evidence" value="ECO:0007669"/>
    <property type="project" value="UniProtKB-KW"/>
</dbReference>
<keyword evidence="2" id="KW-1185">Reference proteome</keyword>
<organism evidence="1 2">
    <name type="scientific">Streptosporangium album</name>
    <dbReference type="NCBI Taxonomy" id="47479"/>
    <lineage>
        <taxon>Bacteria</taxon>
        <taxon>Bacillati</taxon>
        <taxon>Actinomycetota</taxon>
        <taxon>Actinomycetes</taxon>
        <taxon>Streptosporangiales</taxon>
        <taxon>Streptosporangiaceae</taxon>
        <taxon>Streptosporangium</taxon>
    </lineage>
</organism>
<comment type="caution">
    <text evidence="1">The sequence shown here is derived from an EMBL/GenBank/DDBJ whole genome shotgun (WGS) entry which is preliminary data.</text>
</comment>
<evidence type="ECO:0000313" key="2">
    <source>
        <dbReference type="Proteomes" id="UP000534286"/>
    </source>
</evidence>
<reference evidence="1 2" key="1">
    <citation type="submission" date="2020-08" db="EMBL/GenBank/DDBJ databases">
        <title>Sequencing the genomes of 1000 actinobacteria strains.</title>
        <authorList>
            <person name="Klenk H.-P."/>
        </authorList>
    </citation>
    <scope>NUCLEOTIDE SEQUENCE [LARGE SCALE GENOMIC DNA]</scope>
    <source>
        <strain evidence="1 2">DSM 43023</strain>
    </source>
</reference>
<evidence type="ECO:0000313" key="1">
    <source>
        <dbReference type="EMBL" id="MBB4936547.1"/>
    </source>
</evidence>
<dbReference type="AlphaFoldDB" id="A0A7W7RRJ0"/>
<gene>
    <name evidence="1" type="ORF">FHR32_000852</name>
</gene>